<organism evidence="7 8">
    <name type="scientific">Roseateles agri</name>
    <dbReference type="NCBI Taxonomy" id="3098619"/>
    <lineage>
        <taxon>Bacteria</taxon>
        <taxon>Pseudomonadati</taxon>
        <taxon>Pseudomonadota</taxon>
        <taxon>Betaproteobacteria</taxon>
        <taxon>Burkholderiales</taxon>
        <taxon>Sphaerotilaceae</taxon>
        <taxon>Roseateles</taxon>
    </lineage>
</organism>
<dbReference type="InterPro" id="IPR000281">
    <property type="entry name" value="HTH_RpiR"/>
</dbReference>
<protein>
    <submittedName>
        <fullName evidence="7">MurR/RpiR family transcriptional regulator</fullName>
    </submittedName>
</protein>
<reference evidence="7 8" key="1">
    <citation type="submission" date="2023-11" db="EMBL/GenBank/DDBJ databases">
        <title>Paucibacter sp. nov., isolated from fresh soil in Korea.</title>
        <authorList>
            <person name="Le N.T.T."/>
        </authorList>
    </citation>
    <scope>NUCLEOTIDE SEQUENCE [LARGE SCALE GENOMIC DNA]</scope>
    <source>
        <strain evidence="7 8">R3-3</strain>
    </source>
</reference>
<dbReference type="Proteomes" id="UP001285263">
    <property type="component" value="Unassembled WGS sequence"/>
</dbReference>
<gene>
    <name evidence="7" type="ORF">SNE35_13585</name>
</gene>
<evidence type="ECO:0000259" key="6">
    <source>
        <dbReference type="PROSITE" id="PS51464"/>
    </source>
</evidence>
<proteinExistence type="predicted"/>
<dbReference type="InterPro" id="IPR035472">
    <property type="entry name" value="RpiR-like_SIS"/>
</dbReference>
<comment type="caution">
    <text evidence="7">The sequence shown here is derived from an EMBL/GenBank/DDBJ whole genome shotgun (WGS) entry which is preliminary data.</text>
</comment>
<feature type="domain" description="HTH rpiR-type" evidence="5">
    <location>
        <begin position="18"/>
        <end position="94"/>
    </location>
</feature>
<dbReference type="InterPro" id="IPR001347">
    <property type="entry name" value="SIS_dom"/>
</dbReference>
<dbReference type="EMBL" id="JAXCLA010000004">
    <property type="protein sequence ID" value="MDY0745546.1"/>
    <property type="molecule type" value="Genomic_DNA"/>
</dbReference>
<dbReference type="PROSITE" id="PS51464">
    <property type="entry name" value="SIS"/>
    <property type="match status" value="1"/>
</dbReference>
<keyword evidence="4" id="KW-0804">Transcription</keyword>
<sequence length="292" mass="31502">MTEQSSSTSAGAPRPTADQLIKRISAEYENLSKQLKVIALHVEKNRDHIGIEGIQELARQCEVQPSAVVRFAKHFGFSGFSELQAIFRDSLSRQLAPGRNYKSRIRDLIVSGQKKLSSVDIAREFLAGSVAGMHELEGSLDAAAFKKAVDLLVGADCIWIAASRRSFPIAAYLDYALQHTDKRIGLVTAMGSMHAGQMRSVRKGDVMIAISFAPYAEETLAVAKLAEDRGAKLLALTDSRMSPLAKFAEVSLVVQDNSTLGFRSLSSTMGLAQSLFIALAYALELPSAVAAG</sequence>
<feature type="domain" description="SIS" evidence="6">
    <location>
        <begin position="148"/>
        <end position="292"/>
    </location>
</feature>
<dbReference type="SUPFAM" id="SSF46689">
    <property type="entry name" value="Homeodomain-like"/>
    <property type="match status" value="1"/>
</dbReference>
<evidence type="ECO:0000313" key="7">
    <source>
        <dbReference type="EMBL" id="MDY0745546.1"/>
    </source>
</evidence>
<dbReference type="InterPro" id="IPR036388">
    <property type="entry name" value="WH-like_DNA-bd_sf"/>
</dbReference>
<evidence type="ECO:0000256" key="2">
    <source>
        <dbReference type="ARBA" id="ARBA00023125"/>
    </source>
</evidence>
<dbReference type="CDD" id="cd05013">
    <property type="entry name" value="SIS_RpiR"/>
    <property type="match status" value="1"/>
</dbReference>
<dbReference type="Gene3D" id="1.10.10.10">
    <property type="entry name" value="Winged helix-like DNA-binding domain superfamily/Winged helix DNA-binding domain"/>
    <property type="match status" value="1"/>
</dbReference>
<dbReference type="Pfam" id="PF01380">
    <property type="entry name" value="SIS"/>
    <property type="match status" value="1"/>
</dbReference>
<evidence type="ECO:0000259" key="5">
    <source>
        <dbReference type="PROSITE" id="PS51071"/>
    </source>
</evidence>
<dbReference type="InterPro" id="IPR047640">
    <property type="entry name" value="RpiR-like"/>
</dbReference>
<dbReference type="InterPro" id="IPR009057">
    <property type="entry name" value="Homeodomain-like_sf"/>
</dbReference>
<evidence type="ECO:0000256" key="1">
    <source>
        <dbReference type="ARBA" id="ARBA00023015"/>
    </source>
</evidence>
<accession>A0ABU5DID8</accession>
<dbReference type="Pfam" id="PF01418">
    <property type="entry name" value="HTH_6"/>
    <property type="match status" value="1"/>
</dbReference>
<keyword evidence="3" id="KW-0324">Glycolysis</keyword>
<dbReference type="RefSeq" id="WP_320423450.1">
    <property type="nucleotide sequence ID" value="NZ_JAXCLA010000004.1"/>
</dbReference>
<dbReference type="Gene3D" id="3.40.50.10490">
    <property type="entry name" value="Glucose-6-phosphate isomerase like protein, domain 1"/>
    <property type="match status" value="1"/>
</dbReference>
<evidence type="ECO:0000256" key="4">
    <source>
        <dbReference type="ARBA" id="ARBA00023163"/>
    </source>
</evidence>
<dbReference type="PANTHER" id="PTHR30514:SF20">
    <property type="entry name" value="TRANSCRIPTIONAL REGULATOR"/>
    <property type="match status" value="1"/>
</dbReference>
<evidence type="ECO:0000256" key="3">
    <source>
        <dbReference type="ARBA" id="ARBA00023152"/>
    </source>
</evidence>
<keyword evidence="2" id="KW-0238">DNA-binding</keyword>
<name>A0ABU5DID8_9BURK</name>
<dbReference type="PROSITE" id="PS51071">
    <property type="entry name" value="HTH_RPIR"/>
    <property type="match status" value="1"/>
</dbReference>
<keyword evidence="1" id="KW-0805">Transcription regulation</keyword>
<dbReference type="InterPro" id="IPR046348">
    <property type="entry name" value="SIS_dom_sf"/>
</dbReference>
<keyword evidence="8" id="KW-1185">Reference proteome</keyword>
<evidence type="ECO:0000313" key="8">
    <source>
        <dbReference type="Proteomes" id="UP001285263"/>
    </source>
</evidence>
<dbReference type="SUPFAM" id="SSF53697">
    <property type="entry name" value="SIS domain"/>
    <property type="match status" value="1"/>
</dbReference>
<dbReference type="PANTHER" id="PTHR30514">
    <property type="entry name" value="GLUCOKINASE"/>
    <property type="match status" value="1"/>
</dbReference>